<evidence type="ECO:0000313" key="3">
    <source>
        <dbReference type="Proteomes" id="UP000017127"/>
    </source>
</evidence>
<dbReference type="AlphaFoldDB" id="U7QL09"/>
<feature type="region of interest" description="Disordered" evidence="1">
    <location>
        <begin position="25"/>
        <end position="46"/>
    </location>
</feature>
<evidence type="ECO:0000256" key="1">
    <source>
        <dbReference type="SAM" id="MobiDB-lite"/>
    </source>
</evidence>
<organism evidence="2 3">
    <name type="scientific">Lyngbya aestuarii BL J</name>
    <dbReference type="NCBI Taxonomy" id="1348334"/>
    <lineage>
        <taxon>Bacteria</taxon>
        <taxon>Bacillati</taxon>
        <taxon>Cyanobacteriota</taxon>
        <taxon>Cyanophyceae</taxon>
        <taxon>Oscillatoriophycideae</taxon>
        <taxon>Oscillatoriales</taxon>
        <taxon>Microcoleaceae</taxon>
        <taxon>Lyngbya</taxon>
    </lineage>
</organism>
<reference evidence="2 3" key="1">
    <citation type="journal article" date="2013" name="Front. Microbiol.">
        <title>Comparative genomic analyses of the cyanobacterium, Lyngbya aestuarii BL J, a powerful hydrogen producer.</title>
        <authorList>
            <person name="Kothari A."/>
            <person name="Vaughn M."/>
            <person name="Garcia-Pichel F."/>
        </authorList>
    </citation>
    <scope>NUCLEOTIDE SEQUENCE [LARGE SCALE GENOMIC DNA]</scope>
    <source>
        <strain evidence="2 3">BL J</strain>
    </source>
</reference>
<sequence>MAGVILRFYWGLPLLTSLDILRDSTQPGGVQRQTSGEENRLFVEKN</sequence>
<accession>U7QL09</accession>
<proteinExistence type="predicted"/>
<dbReference type="Proteomes" id="UP000017127">
    <property type="component" value="Unassembled WGS sequence"/>
</dbReference>
<evidence type="ECO:0000313" key="2">
    <source>
        <dbReference type="EMBL" id="ERT07800.1"/>
    </source>
</evidence>
<dbReference type="EMBL" id="AUZM01000017">
    <property type="protein sequence ID" value="ERT07800.1"/>
    <property type="molecule type" value="Genomic_DNA"/>
</dbReference>
<keyword evidence="3" id="KW-1185">Reference proteome</keyword>
<feature type="compositionally biased region" description="Basic and acidic residues" evidence="1">
    <location>
        <begin position="35"/>
        <end position="46"/>
    </location>
</feature>
<gene>
    <name evidence="2" type="ORF">M595_2204</name>
</gene>
<name>U7QL09_9CYAN</name>
<comment type="caution">
    <text evidence="2">The sequence shown here is derived from an EMBL/GenBank/DDBJ whole genome shotgun (WGS) entry which is preliminary data.</text>
</comment>
<feature type="compositionally biased region" description="Polar residues" evidence="1">
    <location>
        <begin position="25"/>
        <end position="34"/>
    </location>
</feature>
<protein>
    <submittedName>
        <fullName evidence="2">Uncharacterized protein</fullName>
    </submittedName>
</protein>